<gene>
    <name evidence="2" type="ORF">T551_03727</name>
</gene>
<evidence type="ECO:0000256" key="1">
    <source>
        <dbReference type="SAM" id="Phobius"/>
    </source>
</evidence>
<sequence>MIMTFKIYLYLYFFNFFFMILFYKSKVYNNILFIIVWGKPGVNIDNAKTNKKYNIKIRKWLNEKYKLII</sequence>
<keyword evidence="3" id="KW-1185">Reference proteome</keyword>
<keyword evidence="1" id="KW-0812">Transmembrane</keyword>
<name>A0A0W4ZAU6_PNEJ7</name>
<evidence type="ECO:0000313" key="3">
    <source>
        <dbReference type="Proteomes" id="UP000053447"/>
    </source>
</evidence>
<keyword evidence="1" id="KW-0472">Membrane</keyword>
<evidence type="ECO:0000313" key="2">
    <source>
        <dbReference type="EMBL" id="KTW25490.1"/>
    </source>
</evidence>
<dbReference type="AlphaFoldDB" id="A0A0W4ZAU6"/>
<protein>
    <submittedName>
        <fullName evidence="2">Uncharacterized protein</fullName>
    </submittedName>
</protein>
<dbReference type="RefSeq" id="XP_018227799.1">
    <property type="nucleotide sequence ID" value="XM_018375990.1"/>
</dbReference>
<dbReference type="EMBL" id="LFWA01000045">
    <property type="protein sequence ID" value="KTW25490.1"/>
    <property type="molecule type" value="Genomic_DNA"/>
</dbReference>
<reference evidence="3" key="1">
    <citation type="journal article" date="2016" name="Nat. Commun.">
        <title>Genome analysis of three Pneumocystis species reveals adaptation mechanisms to life exclusively in mammalian hosts.</title>
        <authorList>
            <person name="Ma L."/>
            <person name="Chen Z."/>
            <person name="Huang D.W."/>
            <person name="Kutty G."/>
            <person name="Ishihara M."/>
            <person name="Wang H."/>
            <person name="Abouelleil A."/>
            <person name="Bishop L."/>
            <person name="Davey E."/>
            <person name="Deng R."/>
            <person name="Deng X."/>
            <person name="Fan L."/>
            <person name="Fantoni G."/>
            <person name="Fitzgerald M."/>
            <person name="Gogineni E."/>
            <person name="Goldberg J.M."/>
            <person name="Handley G."/>
            <person name="Hu X."/>
            <person name="Huber C."/>
            <person name="Jiao X."/>
            <person name="Jones K."/>
            <person name="Levin J.Z."/>
            <person name="Liu Y."/>
            <person name="Macdonald P."/>
            <person name="Melnikov A."/>
            <person name="Raley C."/>
            <person name="Sassi M."/>
            <person name="Sherman B.T."/>
            <person name="Song X."/>
            <person name="Sykes S."/>
            <person name="Tran B."/>
            <person name="Walsh L."/>
            <person name="Xia Y."/>
            <person name="Yang J."/>
            <person name="Young S."/>
            <person name="Zeng Q."/>
            <person name="Zheng X."/>
            <person name="Stephens R."/>
            <person name="Nusbaum C."/>
            <person name="Birren B.W."/>
            <person name="Azadi P."/>
            <person name="Lempicki R.A."/>
            <person name="Cuomo C.A."/>
            <person name="Kovacs J.A."/>
        </authorList>
    </citation>
    <scope>NUCLEOTIDE SEQUENCE [LARGE SCALE GENOMIC DNA]</scope>
    <source>
        <strain evidence="3">RU7</strain>
    </source>
</reference>
<accession>A0A0W4ZAU6</accession>
<comment type="caution">
    <text evidence="2">The sequence shown here is derived from an EMBL/GenBank/DDBJ whole genome shotgun (WGS) entry which is preliminary data.</text>
</comment>
<dbReference type="Proteomes" id="UP000053447">
    <property type="component" value="Unassembled WGS sequence"/>
</dbReference>
<keyword evidence="1" id="KW-1133">Transmembrane helix</keyword>
<feature type="transmembrane region" description="Helical" evidence="1">
    <location>
        <begin position="7"/>
        <end position="23"/>
    </location>
</feature>
<proteinExistence type="predicted"/>
<dbReference type="VEuPathDB" id="FungiDB:T551_03727"/>
<dbReference type="GeneID" id="28942245"/>
<organism evidence="2 3">
    <name type="scientific">Pneumocystis jirovecii (strain RU7)</name>
    <name type="common">Human pneumocystis pneumonia agent</name>
    <dbReference type="NCBI Taxonomy" id="1408657"/>
    <lineage>
        <taxon>Eukaryota</taxon>
        <taxon>Fungi</taxon>
        <taxon>Dikarya</taxon>
        <taxon>Ascomycota</taxon>
        <taxon>Taphrinomycotina</taxon>
        <taxon>Pneumocystomycetes</taxon>
        <taxon>Pneumocystaceae</taxon>
        <taxon>Pneumocystis</taxon>
    </lineage>
</organism>